<dbReference type="AlphaFoldDB" id="A0A5D4XGD0"/>
<dbReference type="Gene3D" id="3.40.50.150">
    <property type="entry name" value="Vaccinia Virus protein VP39"/>
    <property type="match status" value="1"/>
</dbReference>
<dbReference type="Proteomes" id="UP000324973">
    <property type="component" value="Unassembled WGS sequence"/>
</dbReference>
<dbReference type="Pfam" id="PF08241">
    <property type="entry name" value="Methyltransf_11"/>
    <property type="match status" value="1"/>
</dbReference>
<feature type="domain" description="Methyltransferase type 11" evidence="1">
    <location>
        <begin position="93"/>
        <end position="186"/>
    </location>
</feature>
<dbReference type="InterPro" id="IPR029063">
    <property type="entry name" value="SAM-dependent_MTases_sf"/>
</dbReference>
<dbReference type="SUPFAM" id="SSF53335">
    <property type="entry name" value="S-adenosyl-L-methionine-dependent methyltransferases"/>
    <property type="match status" value="1"/>
</dbReference>
<organism evidence="2 3">
    <name type="scientific">Luteimonas viscosa</name>
    <dbReference type="NCBI Taxonomy" id="1132694"/>
    <lineage>
        <taxon>Bacteria</taxon>
        <taxon>Pseudomonadati</taxon>
        <taxon>Pseudomonadota</taxon>
        <taxon>Gammaproteobacteria</taxon>
        <taxon>Lysobacterales</taxon>
        <taxon>Lysobacteraceae</taxon>
        <taxon>Luteimonas</taxon>
    </lineage>
</organism>
<protein>
    <submittedName>
        <fullName evidence="2">Class I SAM-dependent methyltransferase</fullName>
    </submittedName>
</protein>
<keyword evidence="2" id="KW-0808">Transferase</keyword>
<evidence type="ECO:0000313" key="3">
    <source>
        <dbReference type="Proteomes" id="UP000324973"/>
    </source>
</evidence>
<sequence length="332" mass="37982">MDATFPRLVDPVVGQPLSRDCEALVSMQGRRYPIVAGIPRFVPEENYALAFGEQWVRFPRTQLDSATGLTLSRDRLERCLGHALAELSGQLVLEAGSGAGRFTELLLQSGATLDSFDYSGAVSANAGNNGAHPKLSLVQADVRQMPFPRETYDLVVCLGVVQHTPDPEETLRALWSRVRPGGRLVFDHYRFKIRNYLPPPLGTAGIVYRRYFLGLPREERFDAVKRVVDRWFPLIWKYRENYPIQFLLSRLNPVVNYYPHFGLKDRQMYYEWMLLDTHDAMTDVYKHRRTARGINRFLKALGAEDVRVWHGGNGVEASCRKPQKKRGWTEGR</sequence>
<dbReference type="RefSeq" id="WP_149104730.1">
    <property type="nucleotide sequence ID" value="NZ_VTFT01000003.1"/>
</dbReference>
<dbReference type="OrthoDB" id="9801692at2"/>
<comment type="caution">
    <text evidence="2">The sequence shown here is derived from an EMBL/GenBank/DDBJ whole genome shotgun (WGS) entry which is preliminary data.</text>
</comment>
<evidence type="ECO:0000259" key="1">
    <source>
        <dbReference type="Pfam" id="PF08241"/>
    </source>
</evidence>
<dbReference type="CDD" id="cd02440">
    <property type="entry name" value="AdoMet_MTases"/>
    <property type="match status" value="1"/>
</dbReference>
<keyword evidence="3" id="KW-1185">Reference proteome</keyword>
<dbReference type="GO" id="GO:0032259">
    <property type="term" value="P:methylation"/>
    <property type="evidence" value="ECO:0007669"/>
    <property type="project" value="UniProtKB-KW"/>
</dbReference>
<evidence type="ECO:0000313" key="2">
    <source>
        <dbReference type="EMBL" id="TYT23023.1"/>
    </source>
</evidence>
<dbReference type="GO" id="GO:0008757">
    <property type="term" value="F:S-adenosylmethionine-dependent methyltransferase activity"/>
    <property type="evidence" value="ECO:0007669"/>
    <property type="project" value="InterPro"/>
</dbReference>
<accession>A0A5D4XGD0</accession>
<dbReference type="EMBL" id="VTFT01000003">
    <property type="protein sequence ID" value="TYT23023.1"/>
    <property type="molecule type" value="Genomic_DNA"/>
</dbReference>
<proteinExistence type="predicted"/>
<name>A0A5D4XGD0_9GAMM</name>
<keyword evidence="2" id="KW-0489">Methyltransferase</keyword>
<gene>
    <name evidence="2" type="ORF">FZO89_17400</name>
</gene>
<reference evidence="2 3" key="1">
    <citation type="submission" date="2019-08" db="EMBL/GenBank/DDBJ databases">
        <title>Luteimonas viscosus sp. nov., isolated from soil of a sunflower field.</title>
        <authorList>
            <person name="Jianli Z."/>
            <person name="Ying Z."/>
        </authorList>
    </citation>
    <scope>NUCLEOTIDE SEQUENCE [LARGE SCALE GENOMIC DNA]</scope>
    <source>
        <strain evidence="2 3">XBU10</strain>
    </source>
</reference>
<dbReference type="PANTHER" id="PTHR43861">
    <property type="entry name" value="TRANS-ACONITATE 2-METHYLTRANSFERASE-RELATED"/>
    <property type="match status" value="1"/>
</dbReference>
<dbReference type="InterPro" id="IPR013216">
    <property type="entry name" value="Methyltransf_11"/>
</dbReference>